<evidence type="ECO:0000313" key="1">
    <source>
        <dbReference type="EMBL" id="MDN2484007.1"/>
    </source>
</evidence>
<keyword evidence="2" id="KW-1185">Reference proteome</keyword>
<name>A0ABT7Y7L7_9VIBR</name>
<proteinExistence type="predicted"/>
<dbReference type="EMBL" id="JAUEOZ010000003">
    <property type="protein sequence ID" value="MDN2484007.1"/>
    <property type="molecule type" value="Genomic_DNA"/>
</dbReference>
<comment type="caution">
    <text evidence="1">The sequence shown here is derived from an EMBL/GenBank/DDBJ whole genome shotgun (WGS) entry which is preliminary data.</text>
</comment>
<reference evidence="1" key="1">
    <citation type="submission" date="2024-05" db="EMBL/GenBank/DDBJ databases">
        <title>Genome Sequences of Four Agar- Degrading Marine Bacteria.</title>
        <authorList>
            <person name="Phillips E.K."/>
            <person name="Shaffer J.C."/>
            <person name="Henson M.W."/>
            <person name="Temperton B."/>
            <person name="Thrash C.J."/>
            <person name="Martin M.O."/>
        </authorList>
    </citation>
    <scope>NUCLEOTIDE SEQUENCE</scope>
    <source>
        <strain evidence="1">EKP203</strain>
    </source>
</reference>
<evidence type="ECO:0000313" key="2">
    <source>
        <dbReference type="Proteomes" id="UP001169719"/>
    </source>
</evidence>
<organism evidence="1 2">
    <name type="scientific">Vibrio agarivorans</name>
    <dbReference type="NCBI Taxonomy" id="153622"/>
    <lineage>
        <taxon>Bacteria</taxon>
        <taxon>Pseudomonadati</taxon>
        <taxon>Pseudomonadota</taxon>
        <taxon>Gammaproteobacteria</taxon>
        <taxon>Vibrionales</taxon>
        <taxon>Vibrionaceae</taxon>
        <taxon>Vibrio</taxon>
    </lineage>
</organism>
<accession>A0ABT7Y7L7</accession>
<protein>
    <submittedName>
        <fullName evidence="1">Uncharacterized protein</fullName>
    </submittedName>
</protein>
<dbReference type="Proteomes" id="UP001169719">
    <property type="component" value="Unassembled WGS sequence"/>
</dbReference>
<dbReference type="RefSeq" id="WP_289964208.1">
    <property type="nucleotide sequence ID" value="NZ_JAUEOZ010000003.1"/>
</dbReference>
<gene>
    <name evidence="1" type="ORF">QWJ08_21865</name>
</gene>
<sequence>MEFDINNLKYWHLVEEGDLAGYYVQPMLGIQMNSTAMNLVAKEADAERIHLEKRGHKVAVIQPKGDGNTYAQAMALLLKETGRENDLNLLKHM</sequence>